<evidence type="ECO:0000313" key="3">
    <source>
        <dbReference type="Proteomes" id="UP000094271"/>
    </source>
</evidence>
<accession>A0A1E3U6A2</accession>
<dbReference type="AlphaFoldDB" id="A0A1E3U6A2"/>
<dbReference type="Proteomes" id="UP000094271">
    <property type="component" value="Unassembled WGS sequence"/>
</dbReference>
<dbReference type="OrthoDB" id="2063759at2"/>
<sequence>MSQKLCKNKKCQRPLPEGYKYKYCEHCRSERAQQIKRAGKAALGVVVMVGGTAVTVLTKGKINPNKK</sequence>
<organism evidence="2 3">
    <name type="scientific">Eisenbergiella tayi</name>
    <dbReference type="NCBI Taxonomy" id="1432052"/>
    <lineage>
        <taxon>Bacteria</taxon>
        <taxon>Bacillati</taxon>
        <taxon>Bacillota</taxon>
        <taxon>Clostridia</taxon>
        <taxon>Lachnospirales</taxon>
        <taxon>Lachnospiraceae</taxon>
        <taxon>Eisenbergiella</taxon>
    </lineage>
</organism>
<dbReference type="RefSeq" id="WP_004611984.1">
    <property type="nucleotide sequence ID" value="NZ_MEHA01000047.1"/>
</dbReference>
<comment type="caution">
    <text evidence="2">The sequence shown here is derived from an EMBL/GenBank/DDBJ whole genome shotgun (WGS) entry which is preliminary data.</text>
</comment>
<proteinExistence type="predicted"/>
<evidence type="ECO:0000313" key="2">
    <source>
        <dbReference type="EMBL" id="ODR37973.1"/>
    </source>
</evidence>
<feature type="transmembrane region" description="Helical" evidence="1">
    <location>
        <begin position="38"/>
        <end position="57"/>
    </location>
</feature>
<keyword evidence="1" id="KW-1133">Transmembrane helix</keyword>
<gene>
    <name evidence="2" type="ORF">BEI59_34480</name>
</gene>
<keyword evidence="1" id="KW-0472">Membrane</keyword>
<dbReference type="EMBL" id="MEHA01000047">
    <property type="protein sequence ID" value="ODR37973.1"/>
    <property type="molecule type" value="Genomic_DNA"/>
</dbReference>
<reference evidence="2 3" key="1">
    <citation type="submission" date="2016-08" db="EMBL/GenBank/DDBJ databases">
        <authorList>
            <person name="Seilhamer J.J."/>
        </authorList>
    </citation>
    <scope>NUCLEOTIDE SEQUENCE [LARGE SCALE GENOMIC DNA]</scope>
    <source>
        <strain evidence="2 3">NML150140-1</strain>
    </source>
</reference>
<evidence type="ECO:0000256" key="1">
    <source>
        <dbReference type="SAM" id="Phobius"/>
    </source>
</evidence>
<name>A0A1E3U6A2_9FIRM</name>
<keyword evidence="1" id="KW-0812">Transmembrane</keyword>
<protein>
    <submittedName>
        <fullName evidence="2">Uncharacterized protein</fullName>
    </submittedName>
</protein>